<protein>
    <submittedName>
        <fullName evidence="3">7516_t:CDS:1</fullName>
    </submittedName>
</protein>
<dbReference type="InterPro" id="IPR000477">
    <property type="entry name" value="RT_dom"/>
</dbReference>
<feature type="region of interest" description="Disordered" evidence="1">
    <location>
        <begin position="348"/>
        <end position="372"/>
    </location>
</feature>
<organism evidence="3 4">
    <name type="scientific">Ambispora leptoticha</name>
    <dbReference type="NCBI Taxonomy" id="144679"/>
    <lineage>
        <taxon>Eukaryota</taxon>
        <taxon>Fungi</taxon>
        <taxon>Fungi incertae sedis</taxon>
        <taxon>Mucoromycota</taxon>
        <taxon>Glomeromycotina</taxon>
        <taxon>Glomeromycetes</taxon>
        <taxon>Archaeosporales</taxon>
        <taxon>Ambisporaceae</taxon>
        <taxon>Ambispora</taxon>
    </lineage>
</organism>
<dbReference type="InterPro" id="IPR053134">
    <property type="entry name" value="RNA-dir_DNA_polymerase"/>
</dbReference>
<evidence type="ECO:0000313" key="4">
    <source>
        <dbReference type="Proteomes" id="UP000789508"/>
    </source>
</evidence>
<dbReference type="Gene3D" id="3.10.10.10">
    <property type="entry name" value="HIV Type 1 Reverse Transcriptase, subunit A, domain 1"/>
    <property type="match status" value="1"/>
</dbReference>
<evidence type="ECO:0000256" key="1">
    <source>
        <dbReference type="SAM" id="MobiDB-lite"/>
    </source>
</evidence>
<evidence type="ECO:0000259" key="2">
    <source>
        <dbReference type="Pfam" id="PF00078"/>
    </source>
</evidence>
<reference evidence="3" key="1">
    <citation type="submission" date="2021-06" db="EMBL/GenBank/DDBJ databases">
        <authorList>
            <person name="Kallberg Y."/>
            <person name="Tangrot J."/>
            <person name="Rosling A."/>
        </authorList>
    </citation>
    <scope>NUCLEOTIDE SEQUENCE</scope>
    <source>
        <strain evidence="3">FL130A</strain>
    </source>
</reference>
<dbReference type="InterPro" id="IPR043502">
    <property type="entry name" value="DNA/RNA_pol_sf"/>
</dbReference>
<feature type="domain" description="Reverse transcriptase" evidence="2">
    <location>
        <begin position="91"/>
        <end position="239"/>
    </location>
</feature>
<dbReference type="OrthoDB" id="3250101at2759"/>
<dbReference type="EMBL" id="CAJVPS010004144">
    <property type="protein sequence ID" value="CAG8599945.1"/>
    <property type="molecule type" value="Genomic_DNA"/>
</dbReference>
<dbReference type="PANTHER" id="PTHR24559:SF444">
    <property type="entry name" value="REVERSE TRANSCRIPTASE DOMAIN-CONTAINING PROTEIN"/>
    <property type="match status" value="1"/>
</dbReference>
<dbReference type="InterPro" id="IPR043128">
    <property type="entry name" value="Rev_trsase/Diguanyl_cyclase"/>
</dbReference>
<gene>
    <name evidence="3" type="ORF">ALEPTO_LOCUS8097</name>
</gene>
<comment type="caution">
    <text evidence="3">The sequence shown here is derived from an EMBL/GenBank/DDBJ whole genome shotgun (WGS) entry which is preliminary data.</text>
</comment>
<dbReference type="CDD" id="cd01647">
    <property type="entry name" value="RT_LTR"/>
    <property type="match status" value="1"/>
</dbReference>
<dbReference type="Pfam" id="PF00078">
    <property type="entry name" value="RVT_1"/>
    <property type="match status" value="1"/>
</dbReference>
<dbReference type="Gene3D" id="3.30.70.270">
    <property type="match status" value="1"/>
</dbReference>
<dbReference type="Proteomes" id="UP000789508">
    <property type="component" value="Unassembled WGS sequence"/>
</dbReference>
<sequence length="372" mass="44296">MFEPLFKKYIKDVFRMKPEEATVFNSKNFTPIIFLLKVPEEEIPKAHKSRMRVRPLDNELQQKANELFEELIRDKYIEPSTSDWTSSLVIIKKQDGSYRIACDYTKLNLYIKDDPFEILYINTFLQKIAQYKYYATIDFKAAYHQFLLPEKERDKTTVFFPQKGKYRWTVLSMELKTASAYMMRYMYKIFSHLLFVVVYMDDVIVLAQSPEELLKNLEMVFESIKRAGMVLKLEKCEFSDASDSSIGAVLKQVNPELMHYKTKMRKLEDKEDYWTKSQEEKPYIGNKHVIVRTDNTGTMTSRKIPRNTTIERWLIELQDMNYTLKRIPGKDNNIADWLSRHLGQTKDSEEVPLKLKIQPKQELRKDYKEKQE</sequence>
<keyword evidence="4" id="KW-1185">Reference proteome</keyword>
<evidence type="ECO:0000313" key="3">
    <source>
        <dbReference type="EMBL" id="CAG8599945.1"/>
    </source>
</evidence>
<accession>A0A9N9CFI0</accession>
<proteinExistence type="predicted"/>
<dbReference type="AlphaFoldDB" id="A0A9N9CFI0"/>
<dbReference type="SUPFAM" id="SSF56672">
    <property type="entry name" value="DNA/RNA polymerases"/>
    <property type="match status" value="1"/>
</dbReference>
<name>A0A9N9CFI0_9GLOM</name>
<dbReference type="PANTHER" id="PTHR24559">
    <property type="entry name" value="TRANSPOSON TY3-I GAG-POL POLYPROTEIN"/>
    <property type="match status" value="1"/>
</dbReference>